<proteinExistence type="predicted"/>
<dbReference type="EMBL" id="JSZA02000197">
    <property type="protein sequence ID" value="KHD11471.1"/>
    <property type="molecule type" value="Genomic_DNA"/>
</dbReference>
<sequence>MSEPKLPIGKTIPPDVLESSFFKVQDKPYGNPELAYSLLVPKDWNVDSSLKAKTNQLGRERLKPLAIFAAPDGSHSFIQLHAIGLPREISAAHWLRHYAATTDRTIVELEELSVLFADSLMTFKIEDHTFVGRAAVRIDGDRLFMVFGFAIEAAYQALAETFGLAISSFKLLSPSSRTSIEPHRRHNLADIVQFDCPASWKHKVPENPPIGKQAIDFYHFDDNNAFQGLIRVKAVSKTVVNQSEEVIKNTVEEYADSNLILRDKLHSSPVGSYSARFSNGFLIIYGCTIEGNEENQQELWICAFEDEKHYIVTSLLTPSRRQIFYTWAFNKRAYEIVLESIQ</sequence>
<name>A0A0A6PAW8_9GAMM</name>
<evidence type="ECO:0000313" key="1">
    <source>
        <dbReference type="EMBL" id="KHD11471.1"/>
    </source>
</evidence>
<organism evidence="1 2">
    <name type="scientific">Candidatus Thiomargarita nelsonii</name>
    <dbReference type="NCBI Taxonomy" id="1003181"/>
    <lineage>
        <taxon>Bacteria</taxon>
        <taxon>Pseudomonadati</taxon>
        <taxon>Pseudomonadota</taxon>
        <taxon>Gammaproteobacteria</taxon>
        <taxon>Thiotrichales</taxon>
        <taxon>Thiotrichaceae</taxon>
        <taxon>Thiomargarita</taxon>
    </lineage>
</organism>
<comment type="caution">
    <text evidence="1">The sequence shown here is derived from an EMBL/GenBank/DDBJ whole genome shotgun (WGS) entry which is preliminary data.</text>
</comment>
<gene>
    <name evidence="1" type="ORF">PN36_29130</name>
</gene>
<accession>A0A0A6PAW8</accession>
<dbReference type="AlphaFoldDB" id="A0A0A6PAW8"/>
<dbReference type="Proteomes" id="UP000030428">
    <property type="component" value="Unassembled WGS sequence"/>
</dbReference>
<keyword evidence="2" id="KW-1185">Reference proteome</keyword>
<protein>
    <submittedName>
        <fullName evidence="1">Uncharacterized protein</fullName>
    </submittedName>
</protein>
<reference evidence="1 2" key="1">
    <citation type="journal article" date="2016" name="Front. Microbiol.">
        <title>Single-Cell (Meta-)Genomics of a Dimorphic Candidatus Thiomargarita nelsonii Reveals Genomic Plasticity.</title>
        <authorList>
            <person name="Flood B.E."/>
            <person name="Fliss P."/>
            <person name="Jones D.S."/>
            <person name="Dick G.J."/>
            <person name="Jain S."/>
            <person name="Kaster A.K."/>
            <person name="Winkel M."/>
            <person name="Mussmann M."/>
            <person name="Bailey J."/>
        </authorList>
    </citation>
    <scope>NUCLEOTIDE SEQUENCE [LARGE SCALE GENOMIC DNA]</scope>
    <source>
        <strain evidence="1">Hydrate Ridge</strain>
    </source>
</reference>
<evidence type="ECO:0000313" key="2">
    <source>
        <dbReference type="Proteomes" id="UP000030428"/>
    </source>
</evidence>